<evidence type="ECO:0000313" key="2">
    <source>
        <dbReference type="EMBL" id="OPL21500.1"/>
    </source>
</evidence>
<dbReference type="AlphaFoldDB" id="A0A3L5TQY2"/>
<sequence>MATRTVVCVLLVRVVHSLHSRRLALITGIYYLTNHLACGTSGMQCICSLSATVGLTNLNDECTRAFHKEYCSARKALDVLVNYRNIYGHPDTTCVPVAEYARVKNDICNSIMILATLSGQERQTRQKLSDLENISLDVQLCGQYRNTLLEQINRDSKLEEAITDLPDIMKSIVEDITNERFTQIEKKLDNLADIAFDSKRQSTIGEILRIHDDIPSVNNLSDSSQCSTKPRFQTGLKTAIQLLSSVKFLDPKLSAVVTTVEALFKIFGETPIEDELDRFIEDKTDEEIFCECEGTIQYFVSSIIFLSGIGIKSLGDCEFKFVCDNIKPFHGVLLMGKLWKKIDILKNLSIKRRNFTKLMSYIQAYMYLSFMRDLTS</sequence>
<feature type="chain" id="PRO_5017956056" description="DZIP3-like HEPN domain-containing protein" evidence="1">
    <location>
        <begin position="18"/>
        <end position="376"/>
    </location>
</feature>
<evidence type="ECO:0000256" key="1">
    <source>
        <dbReference type="SAM" id="SignalP"/>
    </source>
</evidence>
<reference evidence="2 3" key="1">
    <citation type="journal article" date="2016" name="PLoS ONE">
        <title>A First Insight into the Genome of the Filter-Feeder Mussel Mytilus galloprovincialis.</title>
        <authorList>
            <person name="Murgarella M."/>
            <person name="Puiu D."/>
            <person name="Novoa B."/>
            <person name="Figueras A."/>
            <person name="Posada D."/>
            <person name="Canchaya C."/>
        </authorList>
    </citation>
    <scope>NUCLEOTIDE SEQUENCE [LARGE SCALE GENOMIC DNA]</scope>
    <source>
        <tissue evidence="2">Muscle</tissue>
    </source>
</reference>
<feature type="non-terminal residue" evidence="2">
    <location>
        <position position="1"/>
    </location>
</feature>
<dbReference type="EMBL" id="KV591128">
    <property type="protein sequence ID" value="OPL21500.1"/>
    <property type="molecule type" value="Genomic_DNA"/>
</dbReference>
<feature type="signal peptide" evidence="1">
    <location>
        <begin position="1"/>
        <end position="17"/>
    </location>
</feature>
<dbReference type="Proteomes" id="UP000266721">
    <property type="component" value="Unassembled WGS sequence"/>
</dbReference>
<organism evidence="2 3">
    <name type="scientific">Mytilus galloprovincialis</name>
    <name type="common">Mediterranean mussel</name>
    <dbReference type="NCBI Taxonomy" id="29158"/>
    <lineage>
        <taxon>Eukaryota</taxon>
        <taxon>Metazoa</taxon>
        <taxon>Spiralia</taxon>
        <taxon>Lophotrochozoa</taxon>
        <taxon>Mollusca</taxon>
        <taxon>Bivalvia</taxon>
        <taxon>Autobranchia</taxon>
        <taxon>Pteriomorphia</taxon>
        <taxon>Mytilida</taxon>
        <taxon>Mytiloidea</taxon>
        <taxon>Mytilidae</taxon>
        <taxon>Mytilinae</taxon>
        <taxon>Mytilus</taxon>
    </lineage>
</organism>
<gene>
    <name evidence="2" type="ORF">AM593_08543</name>
</gene>
<evidence type="ECO:0008006" key="4">
    <source>
        <dbReference type="Google" id="ProtNLM"/>
    </source>
</evidence>
<feature type="non-terminal residue" evidence="2">
    <location>
        <position position="376"/>
    </location>
</feature>
<name>A0A3L5TQY2_MYTGA</name>
<keyword evidence="1" id="KW-0732">Signal</keyword>
<protein>
    <recommendedName>
        <fullName evidence="4">DZIP3-like HEPN domain-containing protein</fullName>
    </recommendedName>
</protein>
<keyword evidence="3" id="KW-1185">Reference proteome</keyword>
<proteinExistence type="predicted"/>
<comment type="caution">
    <text evidence="2">The sequence shown here is derived from an EMBL/GenBank/DDBJ whole genome shotgun (WGS) entry which is preliminary data.</text>
</comment>
<evidence type="ECO:0000313" key="3">
    <source>
        <dbReference type="Proteomes" id="UP000266721"/>
    </source>
</evidence>
<accession>A0A3L5TQY2</accession>